<name>A0A5N5QP00_9AGAM</name>
<feature type="region of interest" description="Disordered" evidence="1">
    <location>
        <begin position="1"/>
        <end position="42"/>
    </location>
</feature>
<proteinExistence type="predicted"/>
<comment type="caution">
    <text evidence="2">The sequence shown here is derived from an EMBL/GenBank/DDBJ whole genome shotgun (WGS) entry which is preliminary data.</text>
</comment>
<evidence type="ECO:0000256" key="1">
    <source>
        <dbReference type="SAM" id="MobiDB-lite"/>
    </source>
</evidence>
<dbReference type="EMBL" id="SSOP01000048">
    <property type="protein sequence ID" value="KAB5592987.1"/>
    <property type="molecule type" value="Genomic_DNA"/>
</dbReference>
<organism evidence="2 3">
    <name type="scientific">Ceratobasidium theobromae</name>
    <dbReference type="NCBI Taxonomy" id="1582974"/>
    <lineage>
        <taxon>Eukaryota</taxon>
        <taxon>Fungi</taxon>
        <taxon>Dikarya</taxon>
        <taxon>Basidiomycota</taxon>
        <taxon>Agaricomycotina</taxon>
        <taxon>Agaricomycetes</taxon>
        <taxon>Cantharellales</taxon>
        <taxon>Ceratobasidiaceae</taxon>
        <taxon>Ceratobasidium</taxon>
    </lineage>
</organism>
<gene>
    <name evidence="2" type="ORF">CTheo_3541</name>
</gene>
<protein>
    <submittedName>
        <fullName evidence="2">Uncharacterized protein</fullName>
    </submittedName>
</protein>
<dbReference type="Proteomes" id="UP000383932">
    <property type="component" value="Unassembled WGS sequence"/>
</dbReference>
<dbReference type="AlphaFoldDB" id="A0A5N5QP00"/>
<sequence length="77" mass="8369">MHKQHVLSSGSIDSSYDEPDQIRAASRANPKSDPLARDSLSSTMFRTAHSQSLHTVRSDVSDSVAHAFGNLTTTENI</sequence>
<feature type="compositionally biased region" description="Polar residues" evidence="1">
    <location>
        <begin position="1"/>
        <end position="14"/>
    </location>
</feature>
<evidence type="ECO:0000313" key="3">
    <source>
        <dbReference type="Proteomes" id="UP000383932"/>
    </source>
</evidence>
<evidence type="ECO:0000313" key="2">
    <source>
        <dbReference type="EMBL" id="KAB5592987.1"/>
    </source>
</evidence>
<reference evidence="2 3" key="1">
    <citation type="journal article" date="2019" name="Fungal Biol. Biotechnol.">
        <title>Draft genome sequence of fastidious pathogen Ceratobasidium theobromae, which causes vascular-streak dieback in Theobroma cacao.</title>
        <authorList>
            <person name="Ali S.S."/>
            <person name="Asman A."/>
            <person name="Shao J."/>
            <person name="Firmansyah A.P."/>
            <person name="Susilo A.W."/>
            <person name="Rosmana A."/>
            <person name="McMahon P."/>
            <person name="Junaid M."/>
            <person name="Guest D."/>
            <person name="Kheng T.Y."/>
            <person name="Meinhardt L.W."/>
            <person name="Bailey B.A."/>
        </authorList>
    </citation>
    <scope>NUCLEOTIDE SEQUENCE [LARGE SCALE GENOMIC DNA]</scope>
    <source>
        <strain evidence="2 3">CT2</strain>
    </source>
</reference>
<keyword evidence="3" id="KW-1185">Reference proteome</keyword>
<accession>A0A5N5QP00</accession>